<evidence type="ECO:0000313" key="3">
    <source>
        <dbReference type="Proteomes" id="UP000000310"/>
    </source>
</evidence>
<dbReference type="HOGENOM" id="CLU_643835_0_0_10"/>
<dbReference type="Pfam" id="PF16351">
    <property type="entry name" value="DUF4979"/>
    <property type="match status" value="1"/>
</dbReference>
<dbReference type="InterPro" id="IPR013783">
    <property type="entry name" value="Ig-like_fold"/>
</dbReference>
<name>F0S6F7_PSESL</name>
<gene>
    <name evidence="2" type="ordered locus">Pedsa_3754</name>
</gene>
<dbReference type="OrthoDB" id="789014at2"/>
<reference evidence="3" key="2">
    <citation type="submission" date="2011-02" db="EMBL/GenBank/DDBJ databases">
        <title>The complete genome of Pedobacter saltans DSM 12145.</title>
        <authorList>
            <consortium name="US DOE Joint Genome Institute (JGI-PGF)"/>
            <person name="Lucas S."/>
            <person name="Copeland A."/>
            <person name="Lapidus A."/>
            <person name="Bruce D."/>
            <person name="Goodwin L."/>
            <person name="Pitluck S."/>
            <person name="Kyrpides N."/>
            <person name="Mavromatis K."/>
            <person name="Pagani I."/>
            <person name="Ivanova N."/>
            <person name="Ovchinnikova G."/>
            <person name="Lu M."/>
            <person name="Detter J.C."/>
            <person name="Han C."/>
            <person name="Land M."/>
            <person name="Hauser L."/>
            <person name="Markowitz V."/>
            <person name="Cheng J.-F."/>
            <person name="Hugenholtz P."/>
            <person name="Woyke T."/>
            <person name="Wu D."/>
            <person name="Tindall B."/>
            <person name="Pomrenke H.G."/>
            <person name="Brambilla E."/>
            <person name="Klenk H.-P."/>
            <person name="Eisen J.A."/>
        </authorList>
    </citation>
    <scope>NUCLEOTIDE SEQUENCE [LARGE SCALE GENOMIC DNA]</scope>
    <source>
        <strain evidence="3">ATCC 51119 / DSM 12145 / JCM 21818 / LMG 10337 / NBRC 100064 / NCIMB 13643</strain>
    </source>
</reference>
<evidence type="ECO:0008006" key="4">
    <source>
        <dbReference type="Google" id="ProtNLM"/>
    </source>
</evidence>
<dbReference type="NCBIfam" id="TIGR04183">
    <property type="entry name" value="Por_Secre_tail"/>
    <property type="match status" value="1"/>
</dbReference>
<dbReference type="InterPro" id="IPR026444">
    <property type="entry name" value="Secre_tail"/>
</dbReference>
<feature type="signal peptide" evidence="1">
    <location>
        <begin position="1"/>
        <end position="23"/>
    </location>
</feature>
<keyword evidence="3" id="KW-1185">Reference proteome</keyword>
<dbReference type="InterPro" id="IPR032502">
    <property type="entry name" value="DUF4979"/>
</dbReference>
<dbReference type="AlphaFoldDB" id="F0S6F7"/>
<proteinExistence type="predicted"/>
<accession>F0S6F7</accession>
<dbReference type="KEGG" id="psn:Pedsa_3754"/>
<dbReference type="eggNOG" id="COG1404">
    <property type="taxonomic scope" value="Bacteria"/>
</dbReference>
<organism evidence="2 3">
    <name type="scientific">Pseudopedobacter saltans (strain ATCC 51119 / DSM 12145 / JCM 21818 / CCUG 39354 / LMG 10337 / NBRC 100064 / NCIMB 13643)</name>
    <name type="common">Pedobacter saltans</name>
    <dbReference type="NCBI Taxonomy" id="762903"/>
    <lineage>
        <taxon>Bacteria</taxon>
        <taxon>Pseudomonadati</taxon>
        <taxon>Bacteroidota</taxon>
        <taxon>Sphingobacteriia</taxon>
        <taxon>Sphingobacteriales</taxon>
        <taxon>Sphingobacteriaceae</taxon>
        <taxon>Pseudopedobacter</taxon>
    </lineage>
</organism>
<keyword evidence="1" id="KW-0732">Signal</keyword>
<reference evidence="2 3" key="1">
    <citation type="journal article" date="2011" name="Stand. Genomic Sci.">
        <title>Complete genome sequence of the gliding, heparinolytic Pedobacter saltans type strain (113).</title>
        <authorList>
            <person name="Liolios K."/>
            <person name="Sikorski J."/>
            <person name="Lu M."/>
            <person name="Nolan M."/>
            <person name="Lapidus A."/>
            <person name="Lucas S."/>
            <person name="Hammon N."/>
            <person name="Deshpande S."/>
            <person name="Cheng J.F."/>
            <person name="Tapia R."/>
            <person name="Han C."/>
            <person name="Goodwin L."/>
            <person name="Pitluck S."/>
            <person name="Huntemann M."/>
            <person name="Ivanova N."/>
            <person name="Pagani I."/>
            <person name="Mavromatis K."/>
            <person name="Ovchinikova G."/>
            <person name="Pati A."/>
            <person name="Chen A."/>
            <person name="Palaniappan K."/>
            <person name="Land M."/>
            <person name="Hauser L."/>
            <person name="Brambilla E.M."/>
            <person name="Kotsyurbenko O."/>
            <person name="Rohde M."/>
            <person name="Tindall B.J."/>
            <person name="Abt B."/>
            <person name="Goker M."/>
            <person name="Detter J.C."/>
            <person name="Woyke T."/>
            <person name="Bristow J."/>
            <person name="Eisen J.A."/>
            <person name="Markowitz V."/>
            <person name="Hugenholtz P."/>
            <person name="Klenk H.P."/>
            <person name="Kyrpides N.C."/>
        </authorList>
    </citation>
    <scope>NUCLEOTIDE SEQUENCE [LARGE SCALE GENOMIC DNA]</scope>
    <source>
        <strain evidence="3">ATCC 51119 / DSM 12145 / JCM 21818 / LMG 10337 / NBRC 100064 / NCIMB 13643</strain>
    </source>
</reference>
<evidence type="ECO:0000256" key="1">
    <source>
        <dbReference type="SAM" id="SignalP"/>
    </source>
</evidence>
<feature type="chain" id="PRO_5003255959" description="Secretion system C-terminal sorting domain-containing protein" evidence="1">
    <location>
        <begin position="24"/>
        <end position="426"/>
    </location>
</feature>
<dbReference type="STRING" id="762903.Pedsa_3754"/>
<dbReference type="Proteomes" id="UP000000310">
    <property type="component" value="Chromosome"/>
</dbReference>
<sequence>MHIFTKLNLTVALVVGLAFGVDAQTEKALNHDFRTGNLYSWQVDPGQSYSSLAINSSLNPVRMIIKQGQANNAENTNYRSDIRVTPLAGNALNPEITIYKQYPVVAIKWKRPVSRSVTFDDTSLGTVTSNPGITFDTDKGDYKRGSNNDTRLTVDDYTVSYWNMATGLLRANGSNNVYALTGHAATLPTGTDQFITDSIQLGRITIKVADIKMSATEKANGMNLIDVLWIKTFPSVEALQAYIEGGETLPVSLSNYKVQLQNNGNVAVNWTVESEYNNDYFTVERKQANGEFMRIAKIPSKGTGSLSYSIIDNNAAAGVNYYRLAQVDKDGTRIELGIQSVNVALSNESNLKVFPQPIIGSELIFTYNSKLPTLEVQLLDVTGKKVLRDNITALEGNNYTVKLKNNLAAGVYVLLVNNQQHKVVIK</sequence>
<protein>
    <recommendedName>
        <fullName evidence="4">Secretion system C-terminal sorting domain-containing protein</fullName>
    </recommendedName>
</protein>
<dbReference type="Gene3D" id="2.60.40.10">
    <property type="entry name" value="Immunoglobulins"/>
    <property type="match status" value="1"/>
</dbReference>
<evidence type="ECO:0000313" key="2">
    <source>
        <dbReference type="EMBL" id="ADY54283.1"/>
    </source>
</evidence>
<dbReference type="RefSeq" id="WP_013634763.1">
    <property type="nucleotide sequence ID" value="NC_015177.1"/>
</dbReference>
<dbReference type="EMBL" id="CP002545">
    <property type="protein sequence ID" value="ADY54283.1"/>
    <property type="molecule type" value="Genomic_DNA"/>
</dbReference>